<dbReference type="InterPro" id="IPR036291">
    <property type="entry name" value="NAD(P)-bd_dom_sf"/>
</dbReference>
<dbReference type="InterPro" id="IPR002347">
    <property type="entry name" value="SDR_fam"/>
</dbReference>
<dbReference type="InterPro" id="IPR057326">
    <property type="entry name" value="KR_dom"/>
</dbReference>
<dbReference type="PANTHER" id="PTHR44196:SF1">
    <property type="entry name" value="DEHYDROGENASE_REDUCTASE SDR FAMILY MEMBER 7B"/>
    <property type="match status" value="1"/>
</dbReference>
<proteinExistence type="inferred from homology"/>
<dbReference type="PANTHER" id="PTHR44196">
    <property type="entry name" value="DEHYDROGENASE/REDUCTASE SDR FAMILY MEMBER 7B"/>
    <property type="match status" value="1"/>
</dbReference>
<accession>A0A6J4NW84</accession>
<evidence type="ECO:0000259" key="4">
    <source>
        <dbReference type="SMART" id="SM00822"/>
    </source>
</evidence>
<keyword evidence="2" id="KW-0560">Oxidoreductase</keyword>
<dbReference type="PROSITE" id="PS00061">
    <property type="entry name" value="ADH_SHORT"/>
    <property type="match status" value="1"/>
</dbReference>
<feature type="domain" description="Ketoreductase" evidence="4">
    <location>
        <begin position="13"/>
        <end position="199"/>
    </location>
</feature>
<dbReference type="InterPro" id="IPR020904">
    <property type="entry name" value="Sc_DH/Rdtase_CS"/>
</dbReference>
<dbReference type="EMBL" id="CADCUN010000194">
    <property type="protein sequence ID" value="CAA9395492.1"/>
    <property type="molecule type" value="Genomic_DNA"/>
</dbReference>
<dbReference type="GO" id="GO:0016491">
    <property type="term" value="F:oxidoreductase activity"/>
    <property type="evidence" value="ECO:0007669"/>
    <property type="project" value="UniProtKB-KW"/>
</dbReference>
<dbReference type="CDD" id="cd05233">
    <property type="entry name" value="SDR_c"/>
    <property type="match status" value="1"/>
</dbReference>
<dbReference type="SUPFAM" id="SSF51735">
    <property type="entry name" value="NAD(P)-binding Rossmann-fold domains"/>
    <property type="match status" value="1"/>
</dbReference>
<gene>
    <name evidence="5" type="ORF">AVDCRST_MAG60-1805</name>
</gene>
<dbReference type="AlphaFoldDB" id="A0A6J4NW84"/>
<dbReference type="Pfam" id="PF00106">
    <property type="entry name" value="adh_short"/>
    <property type="match status" value="1"/>
</dbReference>
<evidence type="ECO:0000256" key="2">
    <source>
        <dbReference type="ARBA" id="ARBA00023002"/>
    </source>
</evidence>
<reference evidence="5" key="1">
    <citation type="submission" date="2020-02" db="EMBL/GenBank/DDBJ databases">
        <authorList>
            <person name="Meier V. D."/>
        </authorList>
    </citation>
    <scope>NUCLEOTIDE SEQUENCE</scope>
    <source>
        <strain evidence="5">AVDCRST_MAG60</strain>
    </source>
</reference>
<dbReference type="GO" id="GO:0016020">
    <property type="term" value="C:membrane"/>
    <property type="evidence" value="ECO:0007669"/>
    <property type="project" value="TreeGrafter"/>
</dbReference>
<evidence type="ECO:0000313" key="5">
    <source>
        <dbReference type="EMBL" id="CAA9395492.1"/>
    </source>
</evidence>
<name>A0A6J4NW84_9ACTN</name>
<protein>
    <submittedName>
        <fullName evidence="5">Short-chain dehydrogenase</fullName>
    </submittedName>
</protein>
<evidence type="ECO:0000256" key="3">
    <source>
        <dbReference type="RuleBase" id="RU000363"/>
    </source>
</evidence>
<organism evidence="5">
    <name type="scientific">uncultured Nocardioides sp</name>
    <dbReference type="NCBI Taxonomy" id="198441"/>
    <lineage>
        <taxon>Bacteria</taxon>
        <taxon>Bacillati</taxon>
        <taxon>Actinomycetota</taxon>
        <taxon>Actinomycetes</taxon>
        <taxon>Propionibacteriales</taxon>
        <taxon>Nocardioidaceae</taxon>
        <taxon>Nocardioides</taxon>
        <taxon>environmental samples</taxon>
    </lineage>
</organism>
<dbReference type="PRINTS" id="PR00081">
    <property type="entry name" value="GDHRDH"/>
</dbReference>
<dbReference type="Gene3D" id="3.40.50.720">
    <property type="entry name" value="NAD(P)-binding Rossmann-like Domain"/>
    <property type="match status" value="1"/>
</dbReference>
<comment type="similarity">
    <text evidence="1 3">Belongs to the short-chain dehydrogenases/reductases (SDR) family.</text>
</comment>
<dbReference type="PRINTS" id="PR00080">
    <property type="entry name" value="SDRFAMILY"/>
</dbReference>
<evidence type="ECO:0000256" key="1">
    <source>
        <dbReference type="ARBA" id="ARBA00006484"/>
    </source>
</evidence>
<dbReference type="SMART" id="SM00822">
    <property type="entry name" value="PKS_KR"/>
    <property type="match status" value="1"/>
</dbReference>
<sequence>MSMSPRVRTLRDKVVVISGAGSGIGRELARHAAQQGALLAVSDWNADGLAETVELVKALGAEVRSDVVDVSDRAAVAQWATDVAGQFARVNLVVNNAGVTVSGDFEEMTYEDFDWIVGVNLHGVVNGTKEFLPHLISSGDGALVNISSLFGLISMPGQSAYNATKYAVRGFTEALREEMLINGHPVSVTCVHPGGIKTGIVRHGRTTAGEDHARLTALFEKKLAKMPASRAAEVILTGALAGKARVLVGADAHLMHHFAKLTGSRYQDVVARLAPRVTKGRTQGR</sequence>